<protein>
    <submittedName>
        <fullName evidence="2">Cobalamin biosynthesis protein P47K</fullName>
    </submittedName>
</protein>
<comment type="caution">
    <text evidence="2">The sequence shown here is derived from an EMBL/GenBank/DDBJ whole genome shotgun (WGS) entry which is preliminary data.</text>
</comment>
<dbReference type="AlphaFoldDB" id="A0A9D2R7V8"/>
<dbReference type="SUPFAM" id="SSF52540">
    <property type="entry name" value="P-loop containing nucleoside triphosphate hydrolases"/>
    <property type="match status" value="1"/>
</dbReference>
<dbReference type="InterPro" id="IPR051316">
    <property type="entry name" value="Zinc-reg_GTPase_activator"/>
</dbReference>
<dbReference type="GO" id="GO:0005737">
    <property type="term" value="C:cytoplasm"/>
    <property type="evidence" value="ECO:0007669"/>
    <property type="project" value="TreeGrafter"/>
</dbReference>
<evidence type="ECO:0000259" key="1">
    <source>
        <dbReference type="Pfam" id="PF02492"/>
    </source>
</evidence>
<dbReference type="Pfam" id="PF02492">
    <property type="entry name" value="cobW"/>
    <property type="match status" value="1"/>
</dbReference>
<evidence type="ECO:0000313" key="2">
    <source>
        <dbReference type="EMBL" id="HJD39442.1"/>
    </source>
</evidence>
<sequence length="202" mass="22300">MKFLILGGFLGSGKTTLLMQLARYLTRGSQEEGPSQVMILENEVGNSGVDDKFLKNSGYQVQNLFGGCTCCTLGSELISSVEDIRNQYHPDWMILETTGLAYPGLIRDNLKNSIGQDSRICSVVDAQRWKRLKIPMGELFTGQIECADTVLLNKTDLVKEEELAEIEKDIRKINGAAALLRTSGIQEIKEAVWREVLGLSAG</sequence>
<name>A0A9D2R7V8_9FIRM</name>
<dbReference type="Gene3D" id="3.40.50.300">
    <property type="entry name" value="P-loop containing nucleotide triphosphate hydrolases"/>
    <property type="match status" value="1"/>
</dbReference>
<dbReference type="Proteomes" id="UP000823850">
    <property type="component" value="Unassembled WGS sequence"/>
</dbReference>
<organism evidence="2 3">
    <name type="scientific">Candidatus Blautia stercoripullorum</name>
    <dbReference type="NCBI Taxonomy" id="2838502"/>
    <lineage>
        <taxon>Bacteria</taxon>
        <taxon>Bacillati</taxon>
        <taxon>Bacillota</taxon>
        <taxon>Clostridia</taxon>
        <taxon>Lachnospirales</taxon>
        <taxon>Lachnospiraceae</taxon>
        <taxon>Blautia</taxon>
    </lineage>
</organism>
<dbReference type="InterPro" id="IPR027417">
    <property type="entry name" value="P-loop_NTPase"/>
</dbReference>
<dbReference type="EMBL" id="DWUX01000102">
    <property type="protein sequence ID" value="HJD39442.1"/>
    <property type="molecule type" value="Genomic_DNA"/>
</dbReference>
<feature type="domain" description="CobW/HypB/UreG nucleotide-binding" evidence="1">
    <location>
        <begin position="4"/>
        <end position="179"/>
    </location>
</feature>
<accession>A0A9D2R7V8</accession>
<evidence type="ECO:0000313" key="3">
    <source>
        <dbReference type="Proteomes" id="UP000823850"/>
    </source>
</evidence>
<dbReference type="PANTHER" id="PTHR13748:SF62">
    <property type="entry name" value="COBW DOMAIN-CONTAINING PROTEIN"/>
    <property type="match status" value="1"/>
</dbReference>
<reference evidence="2" key="2">
    <citation type="submission" date="2021-04" db="EMBL/GenBank/DDBJ databases">
        <authorList>
            <person name="Gilroy R."/>
        </authorList>
    </citation>
    <scope>NUCLEOTIDE SEQUENCE</scope>
    <source>
        <strain evidence="2">ChiW19-6364</strain>
    </source>
</reference>
<dbReference type="InterPro" id="IPR003495">
    <property type="entry name" value="CobW/HypB/UreG_nucleotide-bd"/>
</dbReference>
<proteinExistence type="predicted"/>
<gene>
    <name evidence="2" type="ORF">H9913_05390</name>
</gene>
<reference evidence="2" key="1">
    <citation type="journal article" date="2021" name="PeerJ">
        <title>Extensive microbial diversity within the chicken gut microbiome revealed by metagenomics and culture.</title>
        <authorList>
            <person name="Gilroy R."/>
            <person name="Ravi A."/>
            <person name="Getino M."/>
            <person name="Pursley I."/>
            <person name="Horton D.L."/>
            <person name="Alikhan N.F."/>
            <person name="Baker D."/>
            <person name="Gharbi K."/>
            <person name="Hall N."/>
            <person name="Watson M."/>
            <person name="Adriaenssens E.M."/>
            <person name="Foster-Nyarko E."/>
            <person name="Jarju S."/>
            <person name="Secka A."/>
            <person name="Antonio M."/>
            <person name="Oren A."/>
            <person name="Chaudhuri R.R."/>
            <person name="La Ragione R."/>
            <person name="Hildebrand F."/>
            <person name="Pallen M.J."/>
        </authorList>
    </citation>
    <scope>NUCLEOTIDE SEQUENCE</scope>
    <source>
        <strain evidence="2">ChiW19-6364</strain>
    </source>
</reference>
<dbReference type="PANTHER" id="PTHR13748">
    <property type="entry name" value="COBW-RELATED"/>
    <property type="match status" value="1"/>
</dbReference>